<accession>A0A5N8XI73</accession>
<sequence>MTRPDLTETEHLKEIERLAREVQSAALREGWLSYAPDPENATGLQRSVNALARALRHYHFPGDGCVEEDRPLVELAGVLIIRPGIMPSELNETYEQACLRIGVEPREEGWALWNTWGKGQARITMVVSAVDATEGLLANWSRGVDIHPVLPLPSQVALVQQGWAGPMTLSPLAAKKVGFPGRSRA</sequence>
<reference evidence="1 2" key="1">
    <citation type="submission" date="2019-07" db="EMBL/GenBank/DDBJ databases">
        <title>New species of Amycolatopsis and Streptomyces.</title>
        <authorList>
            <person name="Duangmal K."/>
            <person name="Teo W.F.A."/>
            <person name="Lipun K."/>
        </authorList>
    </citation>
    <scope>NUCLEOTIDE SEQUENCE [LARGE SCALE GENOMIC DNA]</scope>
    <source>
        <strain evidence="1 2">NBRC 106415</strain>
    </source>
</reference>
<proteinExistence type="predicted"/>
<dbReference type="RefSeq" id="WP_152772661.1">
    <property type="nucleotide sequence ID" value="NZ_VJZC01000122.1"/>
</dbReference>
<protein>
    <submittedName>
        <fullName evidence="1">Uncharacterized protein</fullName>
    </submittedName>
</protein>
<evidence type="ECO:0000313" key="1">
    <source>
        <dbReference type="EMBL" id="MPY59149.1"/>
    </source>
</evidence>
<comment type="caution">
    <text evidence="1">The sequence shown here is derived from an EMBL/GenBank/DDBJ whole genome shotgun (WGS) entry which is preliminary data.</text>
</comment>
<dbReference type="OrthoDB" id="3869096at2"/>
<evidence type="ECO:0000313" key="2">
    <source>
        <dbReference type="Proteomes" id="UP000400924"/>
    </source>
</evidence>
<organism evidence="1 2">
    <name type="scientific">Streptomyces spongiae</name>
    <dbReference type="NCBI Taxonomy" id="565072"/>
    <lineage>
        <taxon>Bacteria</taxon>
        <taxon>Bacillati</taxon>
        <taxon>Actinomycetota</taxon>
        <taxon>Actinomycetes</taxon>
        <taxon>Kitasatosporales</taxon>
        <taxon>Streptomycetaceae</taxon>
        <taxon>Streptomyces</taxon>
    </lineage>
</organism>
<name>A0A5N8XI73_9ACTN</name>
<dbReference type="EMBL" id="VJZC01000122">
    <property type="protein sequence ID" value="MPY59149.1"/>
    <property type="molecule type" value="Genomic_DNA"/>
</dbReference>
<dbReference type="Proteomes" id="UP000400924">
    <property type="component" value="Unassembled WGS sequence"/>
</dbReference>
<dbReference type="AlphaFoldDB" id="A0A5N8XI73"/>
<gene>
    <name evidence="1" type="ORF">FNH08_18860</name>
</gene>
<keyword evidence="2" id="KW-1185">Reference proteome</keyword>